<proteinExistence type="predicted"/>
<evidence type="ECO:0000256" key="1">
    <source>
        <dbReference type="SAM" id="MobiDB-lite"/>
    </source>
</evidence>
<dbReference type="InterPro" id="IPR031371">
    <property type="entry name" value="Mucin-15"/>
</dbReference>
<evidence type="ECO:0000256" key="2">
    <source>
        <dbReference type="SAM" id="Phobius"/>
    </source>
</evidence>
<reference evidence="3" key="1">
    <citation type="submission" date="2025-08" db="UniProtKB">
        <authorList>
            <consortium name="Ensembl"/>
        </authorList>
    </citation>
    <scope>IDENTIFICATION</scope>
</reference>
<feature type="compositionally biased region" description="Polar residues" evidence="1">
    <location>
        <begin position="109"/>
        <end position="118"/>
    </location>
</feature>
<evidence type="ECO:0000313" key="4">
    <source>
        <dbReference type="Proteomes" id="UP000233020"/>
    </source>
</evidence>
<dbReference type="Proteomes" id="UP000233020">
    <property type="component" value="Unplaced"/>
</dbReference>
<protein>
    <submittedName>
        <fullName evidence="3">Mucin 15, cell surface associated</fullName>
    </submittedName>
</protein>
<dbReference type="OMA" id="PDEWLTT"/>
<gene>
    <name evidence="3" type="primary">MUC15</name>
</gene>
<feature type="region of interest" description="Disordered" evidence="1">
    <location>
        <begin position="127"/>
        <end position="146"/>
    </location>
</feature>
<reference evidence="3" key="2">
    <citation type="submission" date="2025-09" db="UniProtKB">
        <authorList>
            <consortium name="Ensembl"/>
        </authorList>
    </citation>
    <scope>IDENTIFICATION</scope>
</reference>
<keyword evidence="2" id="KW-1133">Transmembrane helix</keyword>
<organism evidence="3 4">
    <name type="scientific">Aotus nancymaae</name>
    <name type="common">Ma's night monkey</name>
    <dbReference type="NCBI Taxonomy" id="37293"/>
    <lineage>
        <taxon>Eukaryota</taxon>
        <taxon>Metazoa</taxon>
        <taxon>Chordata</taxon>
        <taxon>Craniata</taxon>
        <taxon>Vertebrata</taxon>
        <taxon>Euteleostomi</taxon>
        <taxon>Mammalia</taxon>
        <taxon>Eutheria</taxon>
        <taxon>Euarchontoglires</taxon>
        <taxon>Primates</taxon>
        <taxon>Haplorrhini</taxon>
        <taxon>Platyrrhini</taxon>
        <taxon>Aotidae</taxon>
        <taxon>Aotus</taxon>
    </lineage>
</organism>
<dbReference type="OrthoDB" id="9950822at2759"/>
<dbReference type="AlphaFoldDB" id="A0A2K5CAM0"/>
<dbReference type="Pfam" id="PF15672">
    <property type="entry name" value="Mucin15"/>
    <property type="match status" value="1"/>
</dbReference>
<dbReference type="CTD" id="143662"/>
<keyword evidence="2" id="KW-0812">Transmembrane</keyword>
<feature type="region of interest" description="Disordered" evidence="1">
    <location>
        <begin position="344"/>
        <end position="373"/>
    </location>
</feature>
<sequence length="373" mass="40971">MMIIFNIHFRQDSCDISVPDCKYLLDLKIPLKRNPVSKRATMFILAKILLISTLFYSLLLGSHGEENQDKSTTQSIAEVFKTMENKSISLESKANLNSENRTTSDLKASHSPPLNLSNKSHGITDFSSNLSAEHSSGSVKPTSTISTSPPLIHSFVSKLPWNASIADEDPLPFSAHPNATPALSSEKFTWSLISDTTKTPENSSITVSILSSEPPSTSVTPLIVEPSVWLTTNSDSFAGFTPYQEKTTLQPTLKFTNNSKLFPNTSDPQKENRNTGIVFGAILGAILGVSLLTLVGYLLCGKRKTDSFSHRRLYDDRNEPVLRLDNAPEPYDVSFGNSSYYNPTLNDSAMPKSQENAHDGIPMDDIPPLRTSV</sequence>
<feature type="compositionally biased region" description="Polar residues" evidence="1">
    <location>
        <begin position="91"/>
        <end position="101"/>
    </location>
</feature>
<name>A0A2K5CAM0_AOTNA</name>
<feature type="compositionally biased region" description="Polar residues" evidence="1">
    <location>
        <begin position="344"/>
        <end position="354"/>
    </location>
</feature>
<keyword evidence="4" id="KW-1185">Reference proteome</keyword>
<dbReference type="Ensembl" id="ENSANAT00000023495.1">
    <property type="protein sequence ID" value="ENSANAP00000005732.1"/>
    <property type="gene ID" value="ENSANAG00000020945.1"/>
</dbReference>
<evidence type="ECO:0000313" key="3">
    <source>
        <dbReference type="Ensembl" id="ENSANAP00000005732.1"/>
    </source>
</evidence>
<dbReference type="PANTHER" id="PTHR45427:SF1">
    <property type="entry name" value="MUCIN-15"/>
    <property type="match status" value="1"/>
</dbReference>
<dbReference type="GeneTree" id="ENSGT00390000001698"/>
<feature type="transmembrane region" description="Helical" evidence="2">
    <location>
        <begin position="277"/>
        <end position="300"/>
    </location>
</feature>
<dbReference type="GeneID" id="105717207"/>
<dbReference type="PANTHER" id="PTHR45427">
    <property type="entry name" value="MUCIN-15"/>
    <property type="match status" value="1"/>
</dbReference>
<keyword evidence="2" id="KW-0472">Membrane</keyword>
<accession>A0A2K5CAM0</accession>
<feature type="region of interest" description="Disordered" evidence="1">
    <location>
        <begin position="91"/>
        <end position="118"/>
    </location>
</feature>